<organism evidence="1 2">
    <name type="scientific">Hypocrea atroviridis (strain ATCC 20476 / IMI 206040)</name>
    <name type="common">Trichoderma atroviride</name>
    <dbReference type="NCBI Taxonomy" id="452589"/>
    <lineage>
        <taxon>Eukaryota</taxon>
        <taxon>Fungi</taxon>
        <taxon>Dikarya</taxon>
        <taxon>Ascomycota</taxon>
        <taxon>Pezizomycotina</taxon>
        <taxon>Sordariomycetes</taxon>
        <taxon>Hypocreomycetidae</taxon>
        <taxon>Hypocreales</taxon>
        <taxon>Hypocreaceae</taxon>
        <taxon>Trichoderma</taxon>
    </lineage>
</organism>
<protein>
    <submittedName>
        <fullName evidence="1">Uncharacterized protein</fullName>
    </submittedName>
</protein>
<dbReference type="GeneID" id="25779348"/>
<reference evidence="1 2" key="1">
    <citation type="journal article" date="2011" name="Genome Biol.">
        <title>Comparative genome sequence analysis underscores mycoparasitism as the ancestral life style of Trichoderma.</title>
        <authorList>
            <person name="Kubicek C.P."/>
            <person name="Herrera-Estrella A."/>
            <person name="Seidl-Seiboth V."/>
            <person name="Martinez D.A."/>
            <person name="Druzhinina I.S."/>
            <person name="Thon M."/>
            <person name="Zeilinger S."/>
            <person name="Casas-Flores S."/>
            <person name="Horwitz B.A."/>
            <person name="Mukherjee P.K."/>
            <person name="Mukherjee M."/>
            <person name="Kredics L."/>
            <person name="Alcaraz L.D."/>
            <person name="Aerts A."/>
            <person name="Antal Z."/>
            <person name="Atanasova L."/>
            <person name="Cervantes-Badillo M.G."/>
            <person name="Challacombe J."/>
            <person name="Chertkov O."/>
            <person name="McCluskey K."/>
            <person name="Coulpier F."/>
            <person name="Deshpande N."/>
            <person name="von Doehren H."/>
            <person name="Ebbole D.J."/>
            <person name="Esquivel-Naranjo E.U."/>
            <person name="Fekete E."/>
            <person name="Flipphi M."/>
            <person name="Glaser F."/>
            <person name="Gomez-Rodriguez E.Y."/>
            <person name="Gruber S."/>
            <person name="Han C."/>
            <person name="Henrissat B."/>
            <person name="Hermosa R."/>
            <person name="Hernandez-Onate M."/>
            <person name="Karaffa L."/>
            <person name="Kosti I."/>
            <person name="Le Crom S."/>
            <person name="Lindquist E."/>
            <person name="Lucas S."/>
            <person name="Luebeck M."/>
            <person name="Luebeck P.S."/>
            <person name="Margeot A."/>
            <person name="Metz B."/>
            <person name="Misra M."/>
            <person name="Nevalainen H."/>
            <person name="Omann M."/>
            <person name="Packer N."/>
            <person name="Perrone G."/>
            <person name="Uresti-Rivera E.E."/>
            <person name="Salamov A."/>
            <person name="Schmoll M."/>
            <person name="Seiboth B."/>
            <person name="Shapiro H."/>
            <person name="Sukno S."/>
            <person name="Tamayo-Ramos J.A."/>
            <person name="Tisch D."/>
            <person name="Wiest A."/>
            <person name="Wilkinson H.H."/>
            <person name="Zhang M."/>
            <person name="Coutinho P.M."/>
            <person name="Kenerley C.M."/>
            <person name="Monte E."/>
            <person name="Baker S.E."/>
            <person name="Grigoriev I.V."/>
        </authorList>
    </citation>
    <scope>NUCLEOTIDE SEQUENCE [LARGE SCALE GENOMIC DNA]</scope>
    <source>
        <strain evidence="2">ATCC 20476 / IMI 206040</strain>
    </source>
</reference>
<accession>G9P3G8</accession>
<keyword evidence="2" id="KW-1185">Reference proteome</keyword>
<sequence length="250" mass="28584">MSPYIKNLILIPAYIKQFHHLPLPPTKSPISHSETCIVQPMDSIAWIVGSAAAQLYAKNQLQLDKAPQVYEYNGDRIHLVFGRIGNCHVTLAYSEGNRISETASFMHRFLDRDTFQMFILGGVDDSLNFPQHPNLMLGDCVIGFPATNEFAFFDAESTVTPTAVVNANRLLHAVDKYMREDRREILIHNRGTNYVVNARPMYKHWDPQEWENLMCCGLDIEFRLPCIVIRGLNRHFPGDGATYLPWYEIA</sequence>
<evidence type="ECO:0000313" key="2">
    <source>
        <dbReference type="Proteomes" id="UP000005426"/>
    </source>
</evidence>
<evidence type="ECO:0000313" key="1">
    <source>
        <dbReference type="EMBL" id="EHK42926.1"/>
    </source>
</evidence>
<dbReference type="KEGG" id="tatv:25779348"/>
<dbReference type="EMBL" id="ABDG02000026">
    <property type="protein sequence ID" value="EHK42926.1"/>
    <property type="molecule type" value="Genomic_DNA"/>
</dbReference>
<proteinExistence type="predicted"/>
<name>G9P3G8_HYPAI</name>
<dbReference type="AlphaFoldDB" id="G9P3G8"/>
<gene>
    <name evidence="1" type="ORF">TRIATDRAFT_276361</name>
</gene>
<dbReference type="HOGENOM" id="CLU_1111533_0_0_1"/>
<dbReference type="Proteomes" id="UP000005426">
    <property type="component" value="Unassembled WGS sequence"/>
</dbReference>
<comment type="caution">
    <text evidence="1">The sequence shown here is derived from an EMBL/GenBank/DDBJ whole genome shotgun (WGS) entry which is preliminary data.</text>
</comment>